<dbReference type="GO" id="GO:0006488">
    <property type="term" value="P:dolichol-linked oligosaccharide biosynthetic process"/>
    <property type="evidence" value="ECO:0007669"/>
    <property type="project" value="InterPro"/>
</dbReference>
<dbReference type="SUPFAM" id="SSF53756">
    <property type="entry name" value="UDP-Glycosyltransferase/glycogen phosphorylase"/>
    <property type="match status" value="1"/>
</dbReference>
<protein>
    <submittedName>
        <fullName evidence="1">Oligosaccharide biosynthesis protein Alg14 like</fullName>
    </submittedName>
</protein>
<reference evidence="1 2" key="1">
    <citation type="submission" date="2016-10" db="EMBL/GenBank/DDBJ databases">
        <authorList>
            <person name="de Groot N.N."/>
        </authorList>
    </citation>
    <scope>NUCLEOTIDE SEQUENCE [LARGE SCALE GENOMIC DNA]</scope>
    <source>
        <strain evidence="1 2">S5-249</strain>
    </source>
</reference>
<keyword evidence="2" id="KW-1185">Reference proteome</keyword>
<organism evidence="1 2">
    <name type="scientific">Sphingomonas jatrophae</name>
    <dbReference type="NCBI Taxonomy" id="1166337"/>
    <lineage>
        <taxon>Bacteria</taxon>
        <taxon>Pseudomonadati</taxon>
        <taxon>Pseudomonadota</taxon>
        <taxon>Alphaproteobacteria</taxon>
        <taxon>Sphingomonadales</taxon>
        <taxon>Sphingomonadaceae</taxon>
        <taxon>Sphingomonas</taxon>
    </lineage>
</organism>
<accession>A0A1I6M5J0</accession>
<proteinExistence type="predicted"/>
<evidence type="ECO:0000313" key="2">
    <source>
        <dbReference type="Proteomes" id="UP000198824"/>
    </source>
</evidence>
<sequence>MLAVSSGGGHWEELMLLRPALAAFDPEFASTNSELAQRDGVARFHLLPDANRDGPRQALRCFLASIRLVRRLRPDMVVTTGALPGLFCLITARLLGARTIWIDSIANSDQPSLSGQCARPFANHWFTQWQHLAGPRRRYDGALL</sequence>
<evidence type="ECO:0000313" key="1">
    <source>
        <dbReference type="EMBL" id="SFS10974.1"/>
    </source>
</evidence>
<dbReference type="Pfam" id="PF08660">
    <property type="entry name" value="Alg14"/>
    <property type="match status" value="1"/>
</dbReference>
<dbReference type="STRING" id="1166337.SAMN05192580_3500"/>
<gene>
    <name evidence="1" type="ORF">SAMN05192580_3500</name>
</gene>
<dbReference type="Gene3D" id="3.40.50.2000">
    <property type="entry name" value="Glycogen Phosphorylase B"/>
    <property type="match status" value="1"/>
</dbReference>
<dbReference type="Proteomes" id="UP000198824">
    <property type="component" value="Unassembled WGS sequence"/>
</dbReference>
<dbReference type="InterPro" id="IPR013969">
    <property type="entry name" value="Oligosacch_biosynth_Alg14"/>
</dbReference>
<dbReference type="AlphaFoldDB" id="A0A1I6M5J0"/>
<dbReference type="EMBL" id="FOZG01000003">
    <property type="protein sequence ID" value="SFS10974.1"/>
    <property type="molecule type" value="Genomic_DNA"/>
</dbReference>
<name>A0A1I6M5J0_9SPHN</name>